<comment type="caution">
    <text evidence="3">The sequence shown here is derived from an EMBL/GenBank/DDBJ whole genome shotgun (WGS) entry which is preliminary data.</text>
</comment>
<feature type="region of interest" description="Disordered" evidence="1">
    <location>
        <begin position="106"/>
        <end position="128"/>
    </location>
</feature>
<name>A0ABQ2II53_9BACT</name>
<proteinExistence type="predicted"/>
<feature type="region of interest" description="Disordered" evidence="1">
    <location>
        <begin position="262"/>
        <end position="282"/>
    </location>
</feature>
<reference evidence="4" key="1">
    <citation type="journal article" date="2019" name="Int. J. Syst. Evol. Microbiol.">
        <title>The Global Catalogue of Microorganisms (GCM) 10K type strain sequencing project: providing services to taxonomists for standard genome sequencing and annotation.</title>
        <authorList>
            <consortium name="The Broad Institute Genomics Platform"/>
            <consortium name="The Broad Institute Genome Sequencing Center for Infectious Disease"/>
            <person name="Wu L."/>
            <person name="Ma J."/>
        </authorList>
    </citation>
    <scope>NUCLEOTIDE SEQUENCE [LARGE SCALE GENOMIC DNA]</scope>
    <source>
        <strain evidence="4">CGMCC 1.6375</strain>
    </source>
</reference>
<evidence type="ECO:0000313" key="4">
    <source>
        <dbReference type="Proteomes" id="UP000632339"/>
    </source>
</evidence>
<evidence type="ECO:0000256" key="1">
    <source>
        <dbReference type="SAM" id="MobiDB-lite"/>
    </source>
</evidence>
<keyword evidence="2" id="KW-0812">Transmembrane</keyword>
<dbReference type="Proteomes" id="UP000632339">
    <property type="component" value="Unassembled WGS sequence"/>
</dbReference>
<evidence type="ECO:0000313" key="3">
    <source>
        <dbReference type="EMBL" id="GGN09842.1"/>
    </source>
</evidence>
<sequence length="282" mass="31172">MKKHPVDDLFKRRLEGLERTPSENAWLKIQEKQPVRHRKVVWGWYAAAGVAAAVMGGYLVWQNQQGVSPHSIQSERTIAAARPMRNDSAVSPVNNAKQPVEQIVSVEKTGNGPSDNALAGSGKNDNREKLPAAQIAKAPVKTQDMKTPATAPAPVQGVQEFAINEKPSVSVNAIQPEPLNMPVAQDIKTLPDEPAVSRVNKPEAEPTRTIVVAVETGTNEVEEKPRNTRFARVFRQLKNARAGEKVDWDEVGFNPKNLVARVDDRLRSKDDKKDHPKEKTKL</sequence>
<organism evidence="3 4">
    <name type="scientific">Dyadobacter beijingensis</name>
    <dbReference type="NCBI Taxonomy" id="365489"/>
    <lineage>
        <taxon>Bacteria</taxon>
        <taxon>Pseudomonadati</taxon>
        <taxon>Bacteroidota</taxon>
        <taxon>Cytophagia</taxon>
        <taxon>Cytophagales</taxon>
        <taxon>Spirosomataceae</taxon>
        <taxon>Dyadobacter</taxon>
    </lineage>
</organism>
<gene>
    <name evidence="3" type="ORF">GCM10010967_52160</name>
</gene>
<keyword evidence="2" id="KW-1133">Transmembrane helix</keyword>
<keyword evidence="2" id="KW-0472">Membrane</keyword>
<keyword evidence="4" id="KW-1185">Reference proteome</keyword>
<dbReference type="RefSeq" id="WP_019944905.1">
    <property type="nucleotide sequence ID" value="NZ_BMLI01000003.1"/>
</dbReference>
<accession>A0ABQ2II53</accession>
<dbReference type="EMBL" id="BMLI01000003">
    <property type="protein sequence ID" value="GGN09842.1"/>
    <property type="molecule type" value="Genomic_DNA"/>
</dbReference>
<protein>
    <submittedName>
        <fullName evidence="3">Uncharacterized protein</fullName>
    </submittedName>
</protein>
<evidence type="ECO:0000256" key="2">
    <source>
        <dbReference type="SAM" id="Phobius"/>
    </source>
</evidence>
<feature type="transmembrane region" description="Helical" evidence="2">
    <location>
        <begin position="42"/>
        <end position="61"/>
    </location>
</feature>